<protein>
    <recommendedName>
        <fullName evidence="3">MmgE/PrpD family protein</fullName>
    </recommendedName>
</protein>
<evidence type="ECO:0008006" key="3">
    <source>
        <dbReference type="Google" id="ProtNLM"/>
    </source>
</evidence>
<dbReference type="EMBL" id="BOMI01000033">
    <property type="protein sequence ID" value="GID73285.1"/>
    <property type="molecule type" value="Genomic_DNA"/>
</dbReference>
<dbReference type="RefSeq" id="WP_203761213.1">
    <property type="nucleotide sequence ID" value="NZ_BAAABO010000029.1"/>
</dbReference>
<reference evidence="1 2" key="1">
    <citation type="submission" date="2021-01" db="EMBL/GenBank/DDBJ databases">
        <title>Whole genome shotgun sequence of Actinoplanes deccanensis NBRC 13994.</title>
        <authorList>
            <person name="Komaki H."/>
            <person name="Tamura T."/>
        </authorList>
    </citation>
    <scope>NUCLEOTIDE SEQUENCE [LARGE SCALE GENOMIC DNA]</scope>
    <source>
        <strain evidence="1 2">NBRC 13994</strain>
    </source>
</reference>
<keyword evidence="2" id="KW-1185">Reference proteome</keyword>
<evidence type="ECO:0000313" key="1">
    <source>
        <dbReference type="EMBL" id="GID73285.1"/>
    </source>
</evidence>
<gene>
    <name evidence="1" type="ORF">Ade02nite_19260</name>
</gene>
<dbReference type="Proteomes" id="UP000609879">
    <property type="component" value="Unassembled WGS sequence"/>
</dbReference>
<evidence type="ECO:0000313" key="2">
    <source>
        <dbReference type="Proteomes" id="UP000609879"/>
    </source>
</evidence>
<sequence length="94" mass="10496">MTTREVRVHRADGVTRDDAVQSVVIRIDQEQQTPEYSSPEYVTATAAMFKADGKALADALFDACPGGTISELIAELLERRACHFRVRFPQEANR</sequence>
<comment type="caution">
    <text evidence="1">The sequence shown here is derived from an EMBL/GenBank/DDBJ whole genome shotgun (WGS) entry which is preliminary data.</text>
</comment>
<name>A0ABQ3XZX1_9ACTN</name>
<accession>A0ABQ3XZX1</accession>
<organism evidence="1 2">
    <name type="scientific">Paractinoplanes deccanensis</name>
    <dbReference type="NCBI Taxonomy" id="113561"/>
    <lineage>
        <taxon>Bacteria</taxon>
        <taxon>Bacillati</taxon>
        <taxon>Actinomycetota</taxon>
        <taxon>Actinomycetes</taxon>
        <taxon>Micromonosporales</taxon>
        <taxon>Micromonosporaceae</taxon>
        <taxon>Paractinoplanes</taxon>
    </lineage>
</organism>
<proteinExistence type="predicted"/>